<dbReference type="AlphaFoldDB" id="X1TI07"/>
<feature type="non-terminal residue" evidence="1">
    <location>
        <position position="1"/>
    </location>
</feature>
<reference evidence="1" key="1">
    <citation type="journal article" date="2014" name="Front. Microbiol.">
        <title>High frequency of phylogenetically diverse reductive dehalogenase-homologous genes in deep subseafloor sedimentary metagenomes.</title>
        <authorList>
            <person name="Kawai M."/>
            <person name="Futagami T."/>
            <person name="Toyoda A."/>
            <person name="Takaki Y."/>
            <person name="Nishi S."/>
            <person name="Hori S."/>
            <person name="Arai W."/>
            <person name="Tsubouchi T."/>
            <person name="Morono Y."/>
            <person name="Uchiyama I."/>
            <person name="Ito T."/>
            <person name="Fujiyama A."/>
            <person name="Inagaki F."/>
            <person name="Takami H."/>
        </authorList>
    </citation>
    <scope>NUCLEOTIDE SEQUENCE</scope>
    <source>
        <strain evidence="1">Expedition CK06-06</strain>
    </source>
</reference>
<comment type="caution">
    <text evidence="1">The sequence shown here is derived from an EMBL/GenBank/DDBJ whole genome shotgun (WGS) entry which is preliminary data.</text>
</comment>
<sequence>VWILNLLNRKNPISFYSSTGSPGTNGWLVTPNGQEFIETFGEEGKRKYLEKERNPNNYNIPRLVRFGILINF</sequence>
<name>X1TI07_9ZZZZ</name>
<proteinExistence type="predicted"/>
<dbReference type="EMBL" id="BARW01008768">
    <property type="protein sequence ID" value="GAI87215.1"/>
    <property type="molecule type" value="Genomic_DNA"/>
</dbReference>
<accession>X1TI07</accession>
<protein>
    <submittedName>
        <fullName evidence="1">Uncharacterized protein</fullName>
    </submittedName>
</protein>
<organism evidence="1">
    <name type="scientific">marine sediment metagenome</name>
    <dbReference type="NCBI Taxonomy" id="412755"/>
    <lineage>
        <taxon>unclassified sequences</taxon>
        <taxon>metagenomes</taxon>
        <taxon>ecological metagenomes</taxon>
    </lineage>
</organism>
<gene>
    <name evidence="1" type="ORF">S12H4_17859</name>
</gene>
<evidence type="ECO:0000313" key="1">
    <source>
        <dbReference type="EMBL" id="GAI87215.1"/>
    </source>
</evidence>